<dbReference type="Proteomes" id="UP001338137">
    <property type="component" value="Unassembled WGS sequence"/>
</dbReference>
<dbReference type="EMBL" id="JARLKY010000047">
    <property type="protein sequence ID" value="MEC0229229.1"/>
    <property type="molecule type" value="Genomic_DNA"/>
</dbReference>
<feature type="transmembrane region" description="Helical" evidence="1">
    <location>
        <begin position="73"/>
        <end position="92"/>
    </location>
</feature>
<protein>
    <submittedName>
        <fullName evidence="2">DUF1304 domain-containing protein</fullName>
    </submittedName>
</protein>
<evidence type="ECO:0000256" key="1">
    <source>
        <dbReference type="SAM" id="Phobius"/>
    </source>
</evidence>
<dbReference type="Pfam" id="PF06993">
    <property type="entry name" value="DUF1304"/>
    <property type="match status" value="1"/>
</dbReference>
<dbReference type="RefSeq" id="WP_326073343.1">
    <property type="nucleotide sequence ID" value="NZ_JARLKY010000047.1"/>
</dbReference>
<feature type="transmembrane region" description="Helical" evidence="1">
    <location>
        <begin position="6"/>
        <end position="26"/>
    </location>
</feature>
<keyword evidence="3" id="KW-1185">Reference proteome</keyword>
<accession>A0ABU6G6G0</accession>
<feature type="transmembrane region" description="Helical" evidence="1">
    <location>
        <begin position="99"/>
        <end position="116"/>
    </location>
</feature>
<evidence type="ECO:0000313" key="2">
    <source>
        <dbReference type="EMBL" id="MEC0229229.1"/>
    </source>
</evidence>
<reference evidence="2 3" key="1">
    <citation type="submission" date="2023-03" db="EMBL/GenBank/DDBJ databases">
        <title>Bacillus Genome Sequencing.</title>
        <authorList>
            <person name="Dunlap C."/>
        </authorList>
    </citation>
    <scope>NUCLEOTIDE SEQUENCE [LARGE SCALE GENOMIC DNA]</scope>
    <source>
        <strain evidence="2 3">BD-533</strain>
    </source>
</reference>
<comment type="caution">
    <text evidence="2">The sequence shown here is derived from an EMBL/GenBank/DDBJ whole genome shotgun (WGS) entry which is preliminary data.</text>
</comment>
<gene>
    <name evidence="2" type="ORF">P4I72_19055</name>
</gene>
<name>A0ABU6G6G0_9BACL</name>
<keyword evidence="1" id="KW-0812">Transmembrane</keyword>
<organism evidence="2 3">
    <name type="scientific">Paenibacillus alba</name>
    <dbReference type="NCBI Taxonomy" id="1197127"/>
    <lineage>
        <taxon>Bacteria</taxon>
        <taxon>Bacillati</taxon>
        <taxon>Bacillota</taxon>
        <taxon>Bacilli</taxon>
        <taxon>Bacillales</taxon>
        <taxon>Paenibacillaceae</taxon>
        <taxon>Paenibacillus</taxon>
    </lineage>
</organism>
<dbReference type="PANTHER" id="PTHR38446">
    <property type="entry name" value="BLL0914 PROTEIN"/>
    <property type="match status" value="1"/>
</dbReference>
<proteinExistence type="predicted"/>
<keyword evidence="1" id="KW-0472">Membrane</keyword>
<keyword evidence="1" id="KW-1133">Transmembrane helix</keyword>
<sequence>MLASVFVGIVAVEHIYILILEMFLWTSPRGLKAFGQTKEQAEQSKSLAANQGLYNGFLAAGLIWGIVHPESAIGRSIEIFFLICVIIAALYGGATAKRSIWLVQGLPAVVALLFVLL</sequence>
<evidence type="ECO:0000313" key="3">
    <source>
        <dbReference type="Proteomes" id="UP001338137"/>
    </source>
</evidence>
<feature type="transmembrane region" description="Helical" evidence="1">
    <location>
        <begin position="47"/>
        <end position="67"/>
    </location>
</feature>
<dbReference type="PANTHER" id="PTHR38446:SF1">
    <property type="entry name" value="BLL0914 PROTEIN"/>
    <property type="match status" value="1"/>
</dbReference>
<dbReference type="InterPro" id="IPR009732">
    <property type="entry name" value="DUF1304"/>
</dbReference>